<comment type="similarity">
    <text evidence="3">Belongs to the NOP16 family.</text>
</comment>
<feature type="region of interest" description="Disordered" evidence="6">
    <location>
        <begin position="125"/>
        <end position="146"/>
    </location>
</feature>
<comment type="subcellular location">
    <subcellularLocation>
        <location evidence="2">Nucleus</location>
        <location evidence="2">Nucleolus</location>
    </subcellularLocation>
</comment>
<evidence type="ECO:0000256" key="1">
    <source>
        <dbReference type="ARBA" id="ARBA00002889"/>
    </source>
</evidence>
<evidence type="ECO:0000256" key="2">
    <source>
        <dbReference type="ARBA" id="ARBA00004604"/>
    </source>
</evidence>
<feature type="region of interest" description="Disordered" evidence="6">
    <location>
        <begin position="66"/>
        <end position="96"/>
    </location>
</feature>
<dbReference type="PANTHER" id="PTHR13243:SF1">
    <property type="entry name" value="NUCLEOLAR PROTEIN 16"/>
    <property type="match status" value="1"/>
</dbReference>
<accession>A0AAD9L946</accession>
<feature type="region of interest" description="Disordered" evidence="6">
    <location>
        <begin position="1"/>
        <end position="41"/>
    </location>
</feature>
<sequence>MANPRQRSKARSHKSTKPSLSVKRRMHHKLNKAPPLKGPEVLQGQWDKTKTVFQNYAALGLLPSIPLPQGPSSSRSHRAKLPFLPGQPAAGDDDDDEALKGAIVGYGRIIRDDEGNVIDIILPEDEAGAQGGEEQDAGSETEEPRVVEAKTEVVKSLEALAATAAPVKRHTSVSERTWLHNLVEKHGDDTEAMATDLKLNVWQKTQGEIKRMIKKAGGVDKLRKELGEMDVD</sequence>
<dbReference type="AlphaFoldDB" id="A0AAD9L946"/>
<feature type="compositionally biased region" description="Acidic residues" evidence="6">
    <location>
        <begin position="125"/>
        <end position="141"/>
    </location>
</feature>
<evidence type="ECO:0000256" key="3">
    <source>
        <dbReference type="ARBA" id="ARBA00008479"/>
    </source>
</evidence>
<reference evidence="7" key="1">
    <citation type="submission" date="2023-02" db="EMBL/GenBank/DDBJ databases">
        <title>Identification and recombinant expression of a fungal hydrolase from Papiliotrema laurentii that hydrolyzes apple cutin and clears colloidal polyester polyurethane.</title>
        <authorList>
            <consortium name="DOE Joint Genome Institute"/>
            <person name="Roman V.A."/>
            <person name="Bojanowski C."/>
            <person name="Crable B.R."/>
            <person name="Wagner D.N."/>
            <person name="Hung C.S."/>
            <person name="Nadeau L.J."/>
            <person name="Schratz L."/>
            <person name="Haridas S."/>
            <person name="Pangilinan J."/>
            <person name="Lipzen A."/>
            <person name="Na H."/>
            <person name="Yan M."/>
            <person name="Ng V."/>
            <person name="Grigoriev I.V."/>
            <person name="Spatafora J.W."/>
            <person name="Barlow D."/>
            <person name="Biffinger J."/>
            <person name="Kelley-Loughnane N."/>
            <person name="Varaljay V.A."/>
            <person name="Crookes-Goodson W.J."/>
        </authorList>
    </citation>
    <scope>NUCLEOTIDE SEQUENCE</scope>
    <source>
        <strain evidence="7">5307AH</strain>
    </source>
</reference>
<comment type="function">
    <text evidence="1">Involved in the biogenesis of the 60S ribosomal subunit.</text>
</comment>
<dbReference type="InterPro" id="IPR019002">
    <property type="entry name" value="Ribosome_biogenesis_Nop16"/>
</dbReference>
<gene>
    <name evidence="7" type="ORF">DB88DRAFT_476133</name>
</gene>
<feature type="compositionally biased region" description="Basic residues" evidence="6">
    <location>
        <begin position="1"/>
        <end position="31"/>
    </location>
</feature>
<dbReference type="EMBL" id="JAODAN010000001">
    <property type="protein sequence ID" value="KAK1926934.1"/>
    <property type="molecule type" value="Genomic_DNA"/>
</dbReference>
<evidence type="ECO:0000256" key="5">
    <source>
        <dbReference type="ARBA" id="ARBA00023242"/>
    </source>
</evidence>
<dbReference type="GO" id="GO:0042273">
    <property type="term" value="P:ribosomal large subunit biogenesis"/>
    <property type="evidence" value="ECO:0007669"/>
    <property type="project" value="TreeGrafter"/>
</dbReference>
<comment type="caution">
    <text evidence="7">The sequence shown here is derived from an EMBL/GenBank/DDBJ whole genome shotgun (WGS) entry which is preliminary data.</text>
</comment>
<evidence type="ECO:0000313" key="7">
    <source>
        <dbReference type="EMBL" id="KAK1926934.1"/>
    </source>
</evidence>
<dbReference type="Proteomes" id="UP001182556">
    <property type="component" value="Unassembled WGS sequence"/>
</dbReference>
<evidence type="ECO:0000256" key="4">
    <source>
        <dbReference type="ARBA" id="ARBA00015522"/>
    </source>
</evidence>
<keyword evidence="8" id="KW-1185">Reference proteome</keyword>
<proteinExistence type="inferred from homology"/>
<dbReference type="Pfam" id="PF09420">
    <property type="entry name" value="Nop16"/>
    <property type="match status" value="1"/>
</dbReference>
<dbReference type="GO" id="GO:0005730">
    <property type="term" value="C:nucleolus"/>
    <property type="evidence" value="ECO:0007669"/>
    <property type="project" value="UniProtKB-SubCell"/>
</dbReference>
<keyword evidence="5" id="KW-0539">Nucleus</keyword>
<organism evidence="7 8">
    <name type="scientific">Papiliotrema laurentii</name>
    <name type="common">Cryptococcus laurentii</name>
    <dbReference type="NCBI Taxonomy" id="5418"/>
    <lineage>
        <taxon>Eukaryota</taxon>
        <taxon>Fungi</taxon>
        <taxon>Dikarya</taxon>
        <taxon>Basidiomycota</taxon>
        <taxon>Agaricomycotina</taxon>
        <taxon>Tremellomycetes</taxon>
        <taxon>Tremellales</taxon>
        <taxon>Rhynchogastremaceae</taxon>
        <taxon>Papiliotrema</taxon>
    </lineage>
</organism>
<name>A0AAD9L946_PAPLA</name>
<protein>
    <recommendedName>
        <fullName evidence="4">Nucleolar protein 16</fullName>
    </recommendedName>
</protein>
<evidence type="ECO:0000313" key="8">
    <source>
        <dbReference type="Proteomes" id="UP001182556"/>
    </source>
</evidence>
<evidence type="ECO:0000256" key="6">
    <source>
        <dbReference type="SAM" id="MobiDB-lite"/>
    </source>
</evidence>
<dbReference type="PANTHER" id="PTHR13243">
    <property type="entry name" value="HSPC111 PROTEIN-RELATED"/>
    <property type="match status" value="1"/>
</dbReference>